<organism evidence="1 2">
    <name type="scientific">Gracilariopsis chorda</name>
    <dbReference type="NCBI Taxonomy" id="448386"/>
    <lineage>
        <taxon>Eukaryota</taxon>
        <taxon>Rhodophyta</taxon>
        <taxon>Florideophyceae</taxon>
        <taxon>Rhodymeniophycidae</taxon>
        <taxon>Gracilariales</taxon>
        <taxon>Gracilariaceae</taxon>
        <taxon>Gracilariopsis</taxon>
    </lineage>
</organism>
<gene>
    <name evidence="1" type="ORF">BWQ96_07425</name>
</gene>
<evidence type="ECO:0000313" key="2">
    <source>
        <dbReference type="Proteomes" id="UP000247409"/>
    </source>
</evidence>
<comment type="caution">
    <text evidence="1">The sequence shown here is derived from an EMBL/GenBank/DDBJ whole genome shotgun (WGS) entry which is preliminary data.</text>
</comment>
<keyword evidence="2" id="KW-1185">Reference proteome</keyword>
<dbReference type="SUPFAM" id="SSF52047">
    <property type="entry name" value="RNI-like"/>
    <property type="match status" value="1"/>
</dbReference>
<dbReference type="EMBL" id="NBIV01000148">
    <property type="protein sequence ID" value="PXF42831.1"/>
    <property type="molecule type" value="Genomic_DNA"/>
</dbReference>
<name>A0A2V3IL63_9FLOR</name>
<evidence type="ECO:0000313" key="1">
    <source>
        <dbReference type="EMBL" id="PXF42831.1"/>
    </source>
</evidence>
<sequence>MALQDADVYLSNLKKVTLDGSDLCRTEDYEQIHDFFGPCSSFRLRSPCLSQVSVVFNHRTPPMMLPPESLSRSVKCLRLVNNTYDMDVFRFYSPLDSIEWENQVYDLTDLQQLGNGKKRCQIGAVSIRNCRVLFPSRQCKKREDNKGALIRQLYLRKEALLTNEGTEYLSKHVPNLRVLKVAMKPDVVPCLAVYINGLKYLRVLDLKVEFEHGKKRNSEWYEQVVAGLLGCDSPLEFIRVPNCRVTLPTLIRLMRHFEGSVHSLQLCLRRVYELGISLSWCYALRSDICEAITTARNHCRQLRTLCLQYRERYRQDEETEWMFEFCDDEEEYEYMCQSNNAGADEMNAIMDGFNEIAFHEGIEEWS</sequence>
<dbReference type="AlphaFoldDB" id="A0A2V3IL63"/>
<accession>A0A2V3IL63</accession>
<dbReference type="Proteomes" id="UP000247409">
    <property type="component" value="Unassembled WGS sequence"/>
</dbReference>
<dbReference type="Gene3D" id="3.80.10.10">
    <property type="entry name" value="Ribonuclease Inhibitor"/>
    <property type="match status" value="1"/>
</dbReference>
<reference evidence="1 2" key="1">
    <citation type="journal article" date="2018" name="Mol. Biol. Evol.">
        <title>Analysis of the draft genome of the red seaweed Gracilariopsis chorda provides insights into genome size evolution in Rhodophyta.</title>
        <authorList>
            <person name="Lee J."/>
            <person name="Yang E.C."/>
            <person name="Graf L."/>
            <person name="Yang J.H."/>
            <person name="Qiu H."/>
            <person name="Zel Zion U."/>
            <person name="Chan C.X."/>
            <person name="Stephens T.G."/>
            <person name="Weber A.P.M."/>
            <person name="Boo G.H."/>
            <person name="Boo S.M."/>
            <person name="Kim K.M."/>
            <person name="Shin Y."/>
            <person name="Jung M."/>
            <person name="Lee S.J."/>
            <person name="Yim H.S."/>
            <person name="Lee J.H."/>
            <person name="Bhattacharya D."/>
            <person name="Yoon H.S."/>
        </authorList>
    </citation>
    <scope>NUCLEOTIDE SEQUENCE [LARGE SCALE GENOMIC DNA]</scope>
    <source>
        <strain evidence="1 2">SKKU-2015</strain>
        <tissue evidence="1">Whole body</tissue>
    </source>
</reference>
<proteinExistence type="predicted"/>
<dbReference type="InterPro" id="IPR032675">
    <property type="entry name" value="LRR_dom_sf"/>
</dbReference>
<protein>
    <submittedName>
        <fullName evidence="1">Uncharacterized protein</fullName>
    </submittedName>
</protein>